<keyword evidence="1" id="KW-1133">Transmembrane helix</keyword>
<sequence length="45" mass="5252">MHLRHFYSLASKYRRTLMLHMARGAAYGAGTTAVSLFAVWWQRTH</sequence>
<evidence type="ECO:0000313" key="3">
    <source>
        <dbReference type="Proteomes" id="UP000198280"/>
    </source>
</evidence>
<keyword evidence="1" id="KW-0812">Transmembrane</keyword>
<gene>
    <name evidence="2" type="ORF">SAMN05216252_121109</name>
</gene>
<evidence type="ECO:0000256" key="1">
    <source>
        <dbReference type="SAM" id="Phobius"/>
    </source>
</evidence>
<protein>
    <submittedName>
        <fullName evidence="2">Uncharacterized protein</fullName>
    </submittedName>
</protein>
<reference evidence="2 3" key="1">
    <citation type="submission" date="2017-06" db="EMBL/GenBank/DDBJ databases">
        <authorList>
            <person name="Kim H.J."/>
            <person name="Triplett B.A."/>
        </authorList>
    </citation>
    <scope>NUCLEOTIDE SEQUENCE [LARGE SCALE GENOMIC DNA]</scope>
    <source>
        <strain evidence="2 3">CGMCC 4.1858</strain>
    </source>
</reference>
<dbReference type="AlphaFoldDB" id="A0A239LUN0"/>
<keyword evidence="3" id="KW-1185">Reference proteome</keyword>
<evidence type="ECO:0000313" key="2">
    <source>
        <dbReference type="EMBL" id="SNT34236.1"/>
    </source>
</evidence>
<feature type="transmembrane region" description="Helical" evidence="1">
    <location>
        <begin position="21"/>
        <end position="41"/>
    </location>
</feature>
<organism evidence="2 3">
    <name type="scientific">Actinacidiphila glaucinigra</name>
    <dbReference type="NCBI Taxonomy" id="235986"/>
    <lineage>
        <taxon>Bacteria</taxon>
        <taxon>Bacillati</taxon>
        <taxon>Actinomycetota</taxon>
        <taxon>Actinomycetes</taxon>
        <taxon>Kitasatosporales</taxon>
        <taxon>Streptomycetaceae</taxon>
        <taxon>Actinacidiphila</taxon>
    </lineage>
</organism>
<accession>A0A239LUN0</accession>
<keyword evidence="1" id="KW-0472">Membrane</keyword>
<proteinExistence type="predicted"/>
<name>A0A239LUN0_9ACTN</name>
<dbReference type="Proteomes" id="UP000198280">
    <property type="component" value="Unassembled WGS sequence"/>
</dbReference>
<dbReference type="EMBL" id="FZOF01000021">
    <property type="protein sequence ID" value="SNT34236.1"/>
    <property type="molecule type" value="Genomic_DNA"/>
</dbReference>
<dbReference type="RefSeq" id="WP_179280046.1">
    <property type="nucleotide sequence ID" value="NZ_FZOF01000021.1"/>
</dbReference>